<gene>
    <name evidence="1" type="ORF">NTJ_12276</name>
</gene>
<dbReference type="Proteomes" id="UP001307889">
    <property type="component" value="Chromosome 10"/>
</dbReference>
<evidence type="ECO:0000313" key="1">
    <source>
        <dbReference type="EMBL" id="BES99459.1"/>
    </source>
</evidence>
<keyword evidence="2" id="KW-1185">Reference proteome</keyword>
<sequence length="231" mass="26247">MLNIPDHHSDNCEFDTRFGPIRFFTNLFRKKKSSDDSSSELDKRTHPVRASSTLSVRDVLVTTYPVSPALSTPARTRDIDSDMETLRISRQDNPFIKQVLASRESLADSLEESESDNTNLMSQEYLSEAGTDPMSLPEVHEHMIRSPPPTSWPRSPNYKMFRFSDDGSHLELDGCSSLSRSSYRQEVRIDPVQDRNFTLLAPAPLRSLEVRRLASNSDEDSQRLVSSDVRP</sequence>
<accession>A0ABN7B4Y4</accession>
<protein>
    <submittedName>
        <fullName evidence="1">Uncharacterized protein</fullName>
    </submittedName>
</protein>
<dbReference type="EMBL" id="AP028918">
    <property type="protein sequence ID" value="BES99459.1"/>
    <property type="molecule type" value="Genomic_DNA"/>
</dbReference>
<reference evidence="1 2" key="1">
    <citation type="submission" date="2023-09" db="EMBL/GenBank/DDBJ databases">
        <title>Nesidiocoris tenuis whole genome shotgun sequence.</title>
        <authorList>
            <person name="Shibata T."/>
            <person name="Shimoda M."/>
            <person name="Kobayashi T."/>
            <person name="Uehara T."/>
        </authorList>
    </citation>
    <scope>NUCLEOTIDE SEQUENCE [LARGE SCALE GENOMIC DNA]</scope>
    <source>
        <strain evidence="1 2">Japan</strain>
    </source>
</reference>
<organism evidence="1 2">
    <name type="scientific">Nesidiocoris tenuis</name>
    <dbReference type="NCBI Taxonomy" id="355587"/>
    <lineage>
        <taxon>Eukaryota</taxon>
        <taxon>Metazoa</taxon>
        <taxon>Ecdysozoa</taxon>
        <taxon>Arthropoda</taxon>
        <taxon>Hexapoda</taxon>
        <taxon>Insecta</taxon>
        <taxon>Pterygota</taxon>
        <taxon>Neoptera</taxon>
        <taxon>Paraneoptera</taxon>
        <taxon>Hemiptera</taxon>
        <taxon>Heteroptera</taxon>
        <taxon>Panheteroptera</taxon>
        <taxon>Cimicomorpha</taxon>
        <taxon>Miridae</taxon>
        <taxon>Dicyphina</taxon>
        <taxon>Nesidiocoris</taxon>
    </lineage>
</organism>
<evidence type="ECO:0000313" key="2">
    <source>
        <dbReference type="Proteomes" id="UP001307889"/>
    </source>
</evidence>
<proteinExistence type="predicted"/>
<name>A0ABN7B4Y4_9HEMI</name>